<evidence type="ECO:0000259" key="8">
    <source>
        <dbReference type="Pfam" id="PF09334"/>
    </source>
</evidence>
<dbReference type="CDD" id="cd07957">
    <property type="entry name" value="Anticodon_Ia_Met"/>
    <property type="match status" value="1"/>
</dbReference>
<evidence type="ECO:0000256" key="6">
    <source>
        <dbReference type="ARBA" id="ARBA00023146"/>
    </source>
</evidence>
<dbReference type="PANTHER" id="PTHR43326:SF1">
    <property type="entry name" value="METHIONINE--TRNA LIGASE, MITOCHONDRIAL"/>
    <property type="match status" value="1"/>
</dbReference>
<evidence type="ECO:0000256" key="5">
    <source>
        <dbReference type="ARBA" id="ARBA00022917"/>
    </source>
</evidence>
<reference evidence="10" key="1">
    <citation type="submission" date="2018-05" db="EMBL/GenBank/DDBJ databases">
        <authorList>
            <person name="Lanie J.A."/>
            <person name="Ng W.-L."/>
            <person name="Kazmierczak K.M."/>
            <person name="Andrzejewski T.M."/>
            <person name="Davidsen T.M."/>
            <person name="Wayne K.J."/>
            <person name="Tettelin H."/>
            <person name="Glass J.I."/>
            <person name="Rusch D."/>
            <person name="Podicherti R."/>
            <person name="Tsui H.-C.T."/>
            <person name="Winkler M.E."/>
        </authorList>
    </citation>
    <scope>NUCLEOTIDE SEQUENCE</scope>
</reference>
<evidence type="ECO:0000259" key="9">
    <source>
        <dbReference type="Pfam" id="PF19303"/>
    </source>
</evidence>
<sequence>MPQFYLTTAIDYVNSRPHLGTAYEKVTADVIARYQRLSGVDTHFLMGNDEHSQNVHRRAQELGLEPIAYCNQMEEEFRAVWSALQVSFDDFIRTTEQRHKSGVTTMLQRIKESGDLYEGFYEGWYCVSCEAFKQEKDLVDGDCPLHRIKPKWLREKNHFFRLSKYRDALLTHFQKHPSFLQPEIRRNEILRLLESGLEDISVSRTGQAWGIAMPDHPDSVVYVWFDALINYASAVGYGSDEELCDKWWPADLHIVGKDITRFHSVFWPAMLMSAGLVLPLQVFGHGWVHHRGERMSKSLGTTIDPLEAVQRFGADALRLYLVKEIPFGQDGDFSYERFEERYNVDLANNLGNLVSRVVAMAEKYRNGRLGPVTSESGRLAEVAEVAVRKYSEAMERLALHEAAFAAYTLIDAANEFIAETEPWVLARDSSNSDRLHQVLSELVEAVRIAAVLLLPVMPMSAEIILERMGDPAVTGERRFDQATRWSTQIERTLVRGPALWPRATRG</sequence>
<dbReference type="PRINTS" id="PR01041">
    <property type="entry name" value="TRNASYNTHMET"/>
</dbReference>
<gene>
    <name evidence="10" type="ORF">METZ01_LOCUS82892</name>
</gene>
<dbReference type="HAMAP" id="MF_01228">
    <property type="entry name" value="Met_tRNA_synth_type2"/>
    <property type="match status" value="1"/>
</dbReference>
<keyword evidence="3" id="KW-0547">Nucleotide-binding</keyword>
<evidence type="ECO:0000313" key="10">
    <source>
        <dbReference type="EMBL" id="SVA30038.1"/>
    </source>
</evidence>
<name>A0A381UQY1_9ZZZZ</name>
<keyword evidence="5" id="KW-0648">Protein biosynthesis</keyword>
<dbReference type="EC" id="6.1.1.10" evidence="1"/>
<evidence type="ECO:0000256" key="7">
    <source>
        <dbReference type="ARBA" id="ARBA00030904"/>
    </source>
</evidence>
<dbReference type="PANTHER" id="PTHR43326">
    <property type="entry name" value="METHIONYL-TRNA SYNTHETASE"/>
    <property type="match status" value="1"/>
</dbReference>
<dbReference type="GO" id="GO:0006431">
    <property type="term" value="P:methionyl-tRNA aminoacylation"/>
    <property type="evidence" value="ECO:0007669"/>
    <property type="project" value="InterPro"/>
</dbReference>
<evidence type="ECO:0000256" key="1">
    <source>
        <dbReference type="ARBA" id="ARBA00012838"/>
    </source>
</evidence>
<dbReference type="Gene3D" id="2.170.220.10">
    <property type="match status" value="1"/>
</dbReference>
<organism evidence="10">
    <name type="scientific">marine metagenome</name>
    <dbReference type="NCBI Taxonomy" id="408172"/>
    <lineage>
        <taxon>unclassified sequences</taxon>
        <taxon>metagenomes</taxon>
        <taxon>ecological metagenomes</taxon>
    </lineage>
</organism>
<dbReference type="InterPro" id="IPR015413">
    <property type="entry name" value="Methionyl/Leucyl_tRNA_Synth"/>
</dbReference>
<dbReference type="InterPro" id="IPR009080">
    <property type="entry name" value="tRNAsynth_Ia_anticodon-bd"/>
</dbReference>
<dbReference type="SUPFAM" id="SSF47323">
    <property type="entry name" value="Anticodon-binding domain of a subclass of class I aminoacyl-tRNA synthetases"/>
    <property type="match status" value="1"/>
</dbReference>
<keyword evidence="2" id="KW-0436">Ligase</keyword>
<dbReference type="CDD" id="cd00814">
    <property type="entry name" value="MetRS_core"/>
    <property type="match status" value="1"/>
</dbReference>
<accession>A0A381UQY1</accession>
<proteinExistence type="inferred from homology"/>
<evidence type="ECO:0000256" key="4">
    <source>
        <dbReference type="ARBA" id="ARBA00022840"/>
    </source>
</evidence>
<feature type="domain" description="Methionyl-tRNA synthetase anticodon-binding" evidence="9">
    <location>
        <begin position="374"/>
        <end position="470"/>
    </location>
</feature>
<dbReference type="AlphaFoldDB" id="A0A381UQY1"/>
<dbReference type="InterPro" id="IPR033911">
    <property type="entry name" value="MetRS_core"/>
</dbReference>
<dbReference type="GO" id="GO:0004825">
    <property type="term" value="F:methionine-tRNA ligase activity"/>
    <property type="evidence" value="ECO:0007669"/>
    <property type="project" value="UniProtKB-EC"/>
</dbReference>
<dbReference type="InterPro" id="IPR023457">
    <property type="entry name" value="Met-tRNA_synth_2"/>
</dbReference>
<dbReference type="Gene3D" id="3.40.50.620">
    <property type="entry name" value="HUPs"/>
    <property type="match status" value="1"/>
</dbReference>
<keyword evidence="6" id="KW-0030">Aminoacyl-tRNA synthetase</keyword>
<dbReference type="SUPFAM" id="SSF52374">
    <property type="entry name" value="Nucleotidylyl transferase"/>
    <property type="match status" value="1"/>
</dbReference>
<dbReference type="GO" id="GO:0005524">
    <property type="term" value="F:ATP binding"/>
    <property type="evidence" value="ECO:0007669"/>
    <property type="project" value="UniProtKB-KW"/>
</dbReference>
<dbReference type="FunFam" id="2.170.220.10:FF:000002">
    <property type="entry name" value="Methionine--tRNA ligase"/>
    <property type="match status" value="1"/>
</dbReference>
<keyword evidence="4" id="KW-0067">ATP-binding</keyword>
<dbReference type="InterPro" id="IPR014729">
    <property type="entry name" value="Rossmann-like_a/b/a_fold"/>
</dbReference>
<evidence type="ECO:0000256" key="2">
    <source>
        <dbReference type="ARBA" id="ARBA00022598"/>
    </source>
</evidence>
<dbReference type="Pfam" id="PF09334">
    <property type="entry name" value="tRNA-synt_1g"/>
    <property type="match status" value="1"/>
</dbReference>
<protein>
    <recommendedName>
        <fullName evidence="1">methionine--tRNA ligase</fullName>
        <ecNumber evidence="1">6.1.1.10</ecNumber>
    </recommendedName>
    <alternativeName>
        <fullName evidence="7">Methionyl-tRNA synthetase</fullName>
    </alternativeName>
</protein>
<dbReference type="InterPro" id="IPR041872">
    <property type="entry name" value="Anticodon_Met"/>
</dbReference>
<dbReference type="Gene3D" id="1.10.730.10">
    <property type="entry name" value="Isoleucyl-tRNA Synthetase, Domain 1"/>
    <property type="match status" value="1"/>
</dbReference>
<dbReference type="Pfam" id="PF19303">
    <property type="entry name" value="Anticodon_3"/>
    <property type="match status" value="1"/>
</dbReference>
<dbReference type="EMBL" id="UINC01006856">
    <property type="protein sequence ID" value="SVA30038.1"/>
    <property type="molecule type" value="Genomic_DNA"/>
</dbReference>
<feature type="domain" description="Methionyl/Leucyl tRNA synthetase" evidence="8">
    <location>
        <begin position="137"/>
        <end position="357"/>
    </location>
</feature>
<dbReference type="NCBIfam" id="NF008900">
    <property type="entry name" value="PRK12267.1"/>
    <property type="match status" value="1"/>
</dbReference>
<evidence type="ECO:0000256" key="3">
    <source>
        <dbReference type="ARBA" id="ARBA00022741"/>
    </source>
</evidence>